<evidence type="ECO:0000259" key="6">
    <source>
        <dbReference type="PROSITE" id="PS51898"/>
    </source>
</evidence>
<dbReference type="Gene3D" id="1.10.150.130">
    <property type="match status" value="1"/>
</dbReference>
<feature type="active site" evidence="5">
    <location>
        <position position="243"/>
    </location>
</feature>
<feature type="active site" description="O-(3'-phospho-DNA)-tyrosine intermediate" evidence="5">
    <location>
        <position position="278"/>
    </location>
</feature>
<proteinExistence type="inferred from homology"/>
<keyword evidence="4 5" id="KW-0233">DNA recombination</keyword>
<feature type="domain" description="Tyr recombinase" evidence="6">
    <location>
        <begin position="122"/>
        <end position="291"/>
    </location>
</feature>
<dbReference type="PROSITE" id="PS51900">
    <property type="entry name" value="CB"/>
    <property type="match status" value="1"/>
</dbReference>
<dbReference type="EMBL" id="DTCK01000026">
    <property type="protein sequence ID" value="HGQ35872.1"/>
    <property type="molecule type" value="Genomic_DNA"/>
</dbReference>
<dbReference type="PROSITE" id="PS51898">
    <property type="entry name" value="TYR_RECOMBINASE"/>
    <property type="match status" value="1"/>
</dbReference>
<evidence type="ECO:0000256" key="4">
    <source>
        <dbReference type="ARBA" id="ARBA00023172"/>
    </source>
</evidence>
<dbReference type="InterPro" id="IPR010998">
    <property type="entry name" value="Integrase_recombinase_N"/>
</dbReference>
<dbReference type="GO" id="GO:0005737">
    <property type="term" value="C:cytoplasm"/>
    <property type="evidence" value="ECO:0007669"/>
    <property type="project" value="UniProtKB-SubCell"/>
</dbReference>
<feature type="active site" evidence="5">
    <location>
        <position position="269"/>
    </location>
</feature>
<dbReference type="InterPro" id="IPR033686">
    <property type="entry name" value="XerA"/>
</dbReference>
<comment type="function">
    <text evidence="5">Site-specific tyrosine recombinase, which acts by catalyzing the cutting and rejoining of the recombining DNA molecules.</text>
</comment>
<keyword evidence="2 5" id="KW-0229">DNA integration</keyword>
<dbReference type="InterPro" id="IPR013762">
    <property type="entry name" value="Integrase-like_cat_sf"/>
</dbReference>
<dbReference type="NCBIfam" id="NF040815">
    <property type="entry name" value="recomb_XerA_Arch"/>
    <property type="match status" value="1"/>
</dbReference>
<dbReference type="PANTHER" id="PTHR30349:SF41">
    <property type="entry name" value="INTEGRASE_RECOMBINASE PROTEIN MJ0367-RELATED"/>
    <property type="match status" value="1"/>
</dbReference>
<dbReference type="CDD" id="cd00397">
    <property type="entry name" value="DNA_BRE_C"/>
    <property type="match status" value="1"/>
</dbReference>
<dbReference type="GO" id="GO:0003677">
    <property type="term" value="F:DNA binding"/>
    <property type="evidence" value="ECO:0007669"/>
    <property type="project" value="UniProtKB-UniRule"/>
</dbReference>
<dbReference type="InterPro" id="IPR002104">
    <property type="entry name" value="Integrase_catalytic"/>
</dbReference>
<evidence type="ECO:0000256" key="3">
    <source>
        <dbReference type="ARBA" id="ARBA00023125"/>
    </source>
</evidence>
<comment type="caution">
    <text evidence="9">The sequence shown here is derived from an EMBL/GenBank/DDBJ whole genome shotgun (WGS) entry which is preliminary data.</text>
</comment>
<comment type="similarity">
    <text evidence="5">Belongs to the 'phage' integrase family. XerA subfamily.</text>
</comment>
<gene>
    <name evidence="5" type="primary">xerA</name>
    <name evidence="9" type="ORF">ENU08_02855</name>
    <name evidence="8" type="ORF">ENU41_04260</name>
</gene>
<feature type="active site" evidence="5">
    <location>
        <position position="182"/>
    </location>
</feature>
<dbReference type="InterPro" id="IPR011010">
    <property type="entry name" value="DNA_brk_join_enz"/>
</dbReference>
<dbReference type="GO" id="GO:0009037">
    <property type="term" value="F:tyrosine-based site-specific recombinase activity"/>
    <property type="evidence" value="ECO:0007669"/>
    <property type="project" value="UniProtKB-UniRule"/>
</dbReference>
<dbReference type="SUPFAM" id="SSF56349">
    <property type="entry name" value="DNA breaking-rejoining enzymes"/>
    <property type="match status" value="1"/>
</dbReference>
<evidence type="ECO:0000256" key="1">
    <source>
        <dbReference type="ARBA" id="ARBA00022490"/>
    </source>
</evidence>
<dbReference type="InterPro" id="IPR050090">
    <property type="entry name" value="Tyrosine_recombinase_XerCD"/>
</dbReference>
<reference evidence="9" key="1">
    <citation type="journal article" date="2020" name="mSystems">
        <title>Genome- and Community-Level Interaction Insights into Carbon Utilization and Element Cycling Functions of Hydrothermarchaeota in Hydrothermal Sediment.</title>
        <authorList>
            <person name="Zhou Z."/>
            <person name="Liu Y."/>
            <person name="Xu W."/>
            <person name="Pan J."/>
            <person name="Luo Z.H."/>
            <person name="Li M."/>
        </authorList>
    </citation>
    <scope>NUCLEOTIDE SEQUENCE [LARGE SCALE GENOMIC DNA]</scope>
    <source>
        <strain evidence="9">SpSt-637</strain>
        <strain evidence="8">SpSt-667</strain>
    </source>
</reference>
<name>A0A7C4NM37_9CREN</name>
<evidence type="ECO:0000256" key="5">
    <source>
        <dbReference type="HAMAP-Rule" id="MF_02055"/>
    </source>
</evidence>
<evidence type="ECO:0000313" key="8">
    <source>
        <dbReference type="EMBL" id="HGQ35872.1"/>
    </source>
</evidence>
<evidence type="ECO:0000313" key="9">
    <source>
        <dbReference type="EMBL" id="HGQ64167.1"/>
    </source>
</evidence>
<dbReference type="GO" id="GO:0006313">
    <property type="term" value="P:DNA transposition"/>
    <property type="evidence" value="ECO:0007669"/>
    <property type="project" value="UniProtKB-UniRule"/>
</dbReference>
<dbReference type="Pfam" id="PF00589">
    <property type="entry name" value="Phage_integrase"/>
    <property type="match status" value="1"/>
</dbReference>
<dbReference type="PANTHER" id="PTHR30349">
    <property type="entry name" value="PHAGE INTEGRASE-RELATED"/>
    <property type="match status" value="1"/>
</dbReference>
<feature type="active site" evidence="5">
    <location>
        <position position="157"/>
    </location>
</feature>
<feature type="active site" evidence="5">
    <location>
        <position position="246"/>
    </location>
</feature>
<evidence type="ECO:0000259" key="7">
    <source>
        <dbReference type="PROSITE" id="PS51900"/>
    </source>
</evidence>
<dbReference type="Pfam" id="PF13240">
    <property type="entry name" value="Zn_Ribbon_1"/>
    <property type="match status" value="1"/>
</dbReference>
<evidence type="ECO:0000256" key="2">
    <source>
        <dbReference type="ARBA" id="ARBA00022908"/>
    </source>
</evidence>
<keyword evidence="3 5" id="KW-0238">DNA-binding</keyword>
<organism evidence="9">
    <name type="scientific">Ignisphaera aggregans</name>
    <dbReference type="NCBI Taxonomy" id="334771"/>
    <lineage>
        <taxon>Archaea</taxon>
        <taxon>Thermoproteota</taxon>
        <taxon>Thermoprotei</taxon>
        <taxon>Desulfurococcales</taxon>
        <taxon>Desulfurococcaceae</taxon>
        <taxon>Ignisphaera</taxon>
    </lineage>
</organism>
<comment type="subcellular location">
    <subcellularLocation>
        <location evidence="5">Cytoplasm</location>
    </subcellularLocation>
</comment>
<keyword evidence="1 5" id="KW-0963">Cytoplasm</keyword>
<sequence>MPRIDLGKAPPTLDGSNSRVAVETFLTALEAAGADEKTIKSYRAALYDFFAFLNWKPIKEVAANDFYSWRIERLKNGFPNAKYGDKKSREATLYYYTLFIRRFFEWLGLGTLIPSVKRPKRKDIPVLKPDEIVRLFNAARDPLDILILSLLLETGLRAEEALSLTFEDIDLTSREIKVRNAKYDEVRTVFIGDLTAYVLSQTISFRKPSPNERIIPLSYSGLYKRLKGLAKRAGVDIKKVRPHIFRHTFATEALKKGLNIVFLQQLLGHKDLRTTQVYLHVLKDDVKAQYLRIFSPANAVLPSTSQYPHQYSPPYLYASPSPHNQPLYQPMALQPTAPQYPANNVANEKLCPQCNSAIPVTARFCPYCGARVG</sequence>
<dbReference type="Gene3D" id="1.10.443.10">
    <property type="entry name" value="Intergrase catalytic core"/>
    <property type="match status" value="1"/>
</dbReference>
<feature type="domain" description="Core-binding (CB)" evidence="7">
    <location>
        <begin position="16"/>
        <end position="108"/>
    </location>
</feature>
<dbReference type="HAMAP" id="MF_02055">
    <property type="entry name" value="Recomb_XerA"/>
    <property type="match status" value="1"/>
</dbReference>
<protein>
    <recommendedName>
        <fullName evidence="5">Tyrosine recombinase XerA</fullName>
    </recommendedName>
</protein>
<dbReference type="AlphaFoldDB" id="A0A7C4NM37"/>
<dbReference type="EMBL" id="DTBD01000021">
    <property type="protein sequence ID" value="HGQ64167.1"/>
    <property type="molecule type" value="Genomic_DNA"/>
</dbReference>
<dbReference type="InterPro" id="IPR026870">
    <property type="entry name" value="Zinc_ribbon_dom"/>
</dbReference>
<accession>A0A7C4NM37</accession>
<dbReference type="InterPro" id="IPR044068">
    <property type="entry name" value="CB"/>
</dbReference>